<dbReference type="SUPFAM" id="SSF47644">
    <property type="entry name" value="Methionine synthase domain"/>
    <property type="match status" value="1"/>
</dbReference>
<reference evidence="7" key="1">
    <citation type="submission" date="2016-11" db="EMBL/GenBank/DDBJ databases">
        <authorList>
            <person name="Varghese N."/>
            <person name="Submissions S."/>
        </authorList>
    </citation>
    <scope>NUCLEOTIDE SEQUENCE [LARGE SCALE GENOMIC DNA]</scope>
    <source>
        <strain evidence="7">DSM 15449</strain>
    </source>
</reference>
<evidence type="ECO:0000259" key="5">
    <source>
        <dbReference type="PROSITE" id="PS51337"/>
    </source>
</evidence>
<dbReference type="AlphaFoldDB" id="A0A1M6B0M3"/>
<evidence type="ECO:0000256" key="2">
    <source>
        <dbReference type="ARBA" id="ARBA00022723"/>
    </source>
</evidence>
<dbReference type="PROSITE" id="PS51337">
    <property type="entry name" value="B12_BINDING_NTER"/>
    <property type="match status" value="1"/>
</dbReference>
<dbReference type="Proteomes" id="UP000183954">
    <property type="component" value="Unassembled WGS sequence"/>
</dbReference>
<feature type="domain" description="B12-binding N-terminal" evidence="5">
    <location>
        <begin position="1"/>
        <end position="88"/>
    </location>
</feature>
<evidence type="ECO:0000256" key="1">
    <source>
        <dbReference type="ARBA" id="ARBA00010854"/>
    </source>
</evidence>
<dbReference type="RefSeq" id="WP_073031674.1">
    <property type="nucleotide sequence ID" value="NZ_FQXJ01000018.1"/>
</dbReference>
<dbReference type="GO" id="GO:0050667">
    <property type="term" value="P:homocysteine metabolic process"/>
    <property type="evidence" value="ECO:0007669"/>
    <property type="project" value="TreeGrafter"/>
</dbReference>
<gene>
    <name evidence="6" type="ORF">SAMN02746098_04042</name>
</gene>
<dbReference type="PANTHER" id="PTHR45833:SF1">
    <property type="entry name" value="METHIONINE SYNTHASE"/>
    <property type="match status" value="1"/>
</dbReference>
<evidence type="ECO:0000313" key="6">
    <source>
        <dbReference type="EMBL" id="SHI42227.1"/>
    </source>
</evidence>
<dbReference type="InterPro" id="IPR036724">
    <property type="entry name" value="Cobalamin-bd_sf"/>
</dbReference>
<dbReference type="GO" id="GO:0031419">
    <property type="term" value="F:cobalamin binding"/>
    <property type="evidence" value="ECO:0007669"/>
    <property type="project" value="InterPro"/>
</dbReference>
<evidence type="ECO:0000259" key="4">
    <source>
        <dbReference type="PROSITE" id="PS51332"/>
    </source>
</evidence>
<dbReference type="GO" id="GO:0032259">
    <property type="term" value="P:methylation"/>
    <property type="evidence" value="ECO:0007669"/>
    <property type="project" value="UniProtKB-KW"/>
</dbReference>
<dbReference type="EMBL" id="FQXJ01000018">
    <property type="protein sequence ID" value="SHI42227.1"/>
    <property type="molecule type" value="Genomic_DNA"/>
</dbReference>
<organism evidence="6 7">
    <name type="scientific">Desulfosporosinus lacus DSM 15449</name>
    <dbReference type="NCBI Taxonomy" id="1121420"/>
    <lineage>
        <taxon>Bacteria</taxon>
        <taxon>Bacillati</taxon>
        <taxon>Bacillota</taxon>
        <taxon>Clostridia</taxon>
        <taxon>Eubacteriales</taxon>
        <taxon>Desulfitobacteriaceae</taxon>
        <taxon>Desulfosporosinus</taxon>
    </lineage>
</organism>
<dbReference type="GO" id="GO:0046653">
    <property type="term" value="P:tetrahydrofolate metabolic process"/>
    <property type="evidence" value="ECO:0007669"/>
    <property type="project" value="TreeGrafter"/>
</dbReference>
<dbReference type="Gene3D" id="1.10.1240.10">
    <property type="entry name" value="Methionine synthase domain"/>
    <property type="match status" value="1"/>
</dbReference>
<dbReference type="SUPFAM" id="SSF52242">
    <property type="entry name" value="Cobalamin (vitamin B12)-binding domain"/>
    <property type="match status" value="1"/>
</dbReference>
<keyword evidence="7" id="KW-1185">Reference proteome</keyword>
<dbReference type="STRING" id="1121420.SAMN02746098_04042"/>
<dbReference type="GO" id="GO:0046872">
    <property type="term" value="F:metal ion binding"/>
    <property type="evidence" value="ECO:0007669"/>
    <property type="project" value="UniProtKB-KW"/>
</dbReference>
<dbReference type="PROSITE" id="PS51332">
    <property type="entry name" value="B12_BINDING"/>
    <property type="match status" value="1"/>
</dbReference>
<dbReference type="SMART" id="SM01018">
    <property type="entry name" value="B12-binding_2"/>
    <property type="match status" value="1"/>
</dbReference>
<dbReference type="CDD" id="cd02070">
    <property type="entry name" value="corrinoid_protein_B12-BD"/>
    <property type="match status" value="1"/>
</dbReference>
<dbReference type="InterPro" id="IPR003759">
    <property type="entry name" value="Cbl-bd_cap"/>
</dbReference>
<dbReference type="Pfam" id="PF02310">
    <property type="entry name" value="B12-binding"/>
    <property type="match status" value="1"/>
</dbReference>
<comment type="similarity">
    <text evidence="1">Belongs to the methylamine corrinoid protein family.</text>
</comment>
<evidence type="ECO:0000313" key="7">
    <source>
        <dbReference type="Proteomes" id="UP000183954"/>
    </source>
</evidence>
<dbReference type="PANTHER" id="PTHR45833">
    <property type="entry name" value="METHIONINE SYNTHASE"/>
    <property type="match status" value="1"/>
</dbReference>
<keyword evidence="6" id="KW-0808">Transferase</keyword>
<dbReference type="InterPro" id="IPR006158">
    <property type="entry name" value="Cobalamin-bd"/>
</dbReference>
<keyword evidence="6" id="KW-0489">Methyltransferase</keyword>
<keyword evidence="2" id="KW-0479">Metal-binding</keyword>
<protein>
    <submittedName>
        <fullName evidence="6">5-methyltetrahydrofolate--homocysteine methyltransferase</fullName>
    </submittedName>
</protein>
<keyword evidence="3" id="KW-0170">Cobalt</keyword>
<dbReference type="InterPro" id="IPR036594">
    <property type="entry name" value="Meth_synthase_dom"/>
</dbReference>
<name>A0A1M6B0M3_9FIRM</name>
<dbReference type="FunFam" id="3.40.50.280:FF:000003">
    <property type="entry name" value="Dimethylamine methyltransferase corrinoid protein"/>
    <property type="match status" value="1"/>
</dbReference>
<sequence length="212" mass="22444">MAVLEDIKNSIITYKPAKTKEFCQQALDEGIEPQLILSEGLIAGMAVIGEKFKLNKIYVPEVLIAAKCTHAGLDILKPILAAAKAVSLGKVVLGTVKDDLHDIGKNLVAMMLEGAGFEVINLGVNIDPEKFIEAIKEYQPEIIAISSLITSTLPNVEATIKAIVDAGLREQVKIMIGGAPVTEEWVLQIGGDGFGKDATAAVDAAKKLIGVA</sequence>
<dbReference type="GO" id="GO:0005829">
    <property type="term" value="C:cytosol"/>
    <property type="evidence" value="ECO:0007669"/>
    <property type="project" value="TreeGrafter"/>
</dbReference>
<dbReference type="InterPro" id="IPR050554">
    <property type="entry name" value="Met_Synthase/Corrinoid"/>
</dbReference>
<feature type="domain" description="B12-binding" evidence="4">
    <location>
        <begin position="88"/>
        <end position="212"/>
    </location>
</feature>
<dbReference type="Pfam" id="PF02607">
    <property type="entry name" value="B12-binding_2"/>
    <property type="match status" value="1"/>
</dbReference>
<accession>A0A1M6B0M3</accession>
<dbReference type="OrthoDB" id="9783599at2"/>
<proteinExistence type="inferred from homology"/>
<dbReference type="GO" id="GO:0008705">
    <property type="term" value="F:methionine synthase activity"/>
    <property type="evidence" value="ECO:0007669"/>
    <property type="project" value="TreeGrafter"/>
</dbReference>
<evidence type="ECO:0000256" key="3">
    <source>
        <dbReference type="ARBA" id="ARBA00023285"/>
    </source>
</evidence>
<dbReference type="Gene3D" id="3.40.50.280">
    <property type="entry name" value="Cobalamin-binding domain"/>
    <property type="match status" value="1"/>
</dbReference>